<name>A0A7W7MNY6_9ACTN</name>
<feature type="domain" description="GGDEF" evidence="1">
    <location>
        <begin position="382"/>
        <end position="519"/>
    </location>
</feature>
<sequence>MDGSAMSAAEVSAALLAIEDEVIRDAEAGSRAAADLEQQAMALGDETLVARARLCRANLLLRGGDIAGGAREIYGIHAWAARHGDRLLQARTHLACANLARLSGDEAKSLDHSLSAVELLDETASPYVQIRHQTKLADALARSGAIDAARLRFRQVEVLAGETQQWDRLGIVLNNWAYAEYTAGDFPRAQDVARRLMEHADAHGVELDPTELDTIGSIQIANGEYAQAEQTMQLCIARYEAGFSDDADDMAEFLLTLAGAQRGLGATGRAQASLDASRALCQQRELHQIMVRVHEEQAELHAARGDYAQAFAAQKECFSAQESLRSRQGEAQAQSRYAMFETTEALQEAERFREEARRDPLTGLRNRRYIDENLPSLLVADPAPAVAITDIDHFKRINDELSHDTGDKVLVHVADLLETGLAAVAPQGFVARLGGEEFLLILPATPVALATAKLDGIRQAISEHDWRGLTGGLPLTLSIGVADVNEISPPSLAAVLSAADRNLYAAKREGRNRVVAGTPPEPLVRAYRDRPV</sequence>
<dbReference type="InterPro" id="IPR000160">
    <property type="entry name" value="GGDEF_dom"/>
</dbReference>
<dbReference type="Gene3D" id="3.30.70.270">
    <property type="match status" value="1"/>
</dbReference>
<dbReference type="PANTHER" id="PTHR45138:SF9">
    <property type="entry name" value="DIGUANYLATE CYCLASE DGCM-RELATED"/>
    <property type="match status" value="1"/>
</dbReference>
<evidence type="ECO:0000313" key="3">
    <source>
        <dbReference type="Proteomes" id="UP000578112"/>
    </source>
</evidence>
<dbReference type="Gene3D" id="1.25.40.10">
    <property type="entry name" value="Tetratricopeptide repeat domain"/>
    <property type="match status" value="1"/>
</dbReference>
<dbReference type="SUPFAM" id="SSF48452">
    <property type="entry name" value="TPR-like"/>
    <property type="match status" value="2"/>
</dbReference>
<organism evidence="2 3">
    <name type="scientific">Actinoplanes digitatis</name>
    <dbReference type="NCBI Taxonomy" id="1868"/>
    <lineage>
        <taxon>Bacteria</taxon>
        <taxon>Bacillati</taxon>
        <taxon>Actinomycetota</taxon>
        <taxon>Actinomycetes</taxon>
        <taxon>Micromonosporales</taxon>
        <taxon>Micromonosporaceae</taxon>
        <taxon>Actinoplanes</taxon>
    </lineage>
</organism>
<comment type="caution">
    <text evidence="2">The sequence shown here is derived from an EMBL/GenBank/DDBJ whole genome shotgun (WGS) entry which is preliminary data.</text>
</comment>
<evidence type="ECO:0000313" key="2">
    <source>
        <dbReference type="EMBL" id="MBB4761511.1"/>
    </source>
</evidence>
<proteinExistence type="predicted"/>
<dbReference type="AlphaFoldDB" id="A0A7W7MNY6"/>
<dbReference type="Pfam" id="PF00990">
    <property type="entry name" value="GGDEF"/>
    <property type="match status" value="1"/>
</dbReference>
<dbReference type="GO" id="GO:0043709">
    <property type="term" value="P:cell adhesion involved in single-species biofilm formation"/>
    <property type="evidence" value="ECO:0007669"/>
    <property type="project" value="TreeGrafter"/>
</dbReference>
<dbReference type="GO" id="GO:0052621">
    <property type="term" value="F:diguanylate cyclase activity"/>
    <property type="evidence" value="ECO:0007669"/>
    <property type="project" value="TreeGrafter"/>
</dbReference>
<dbReference type="RefSeq" id="WP_239087085.1">
    <property type="nucleotide sequence ID" value="NZ_BOMK01000001.1"/>
</dbReference>
<dbReference type="SMART" id="SM00267">
    <property type="entry name" value="GGDEF"/>
    <property type="match status" value="1"/>
</dbReference>
<dbReference type="InterPro" id="IPR011990">
    <property type="entry name" value="TPR-like_helical_dom_sf"/>
</dbReference>
<dbReference type="PANTHER" id="PTHR45138">
    <property type="entry name" value="REGULATORY COMPONENTS OF SENSORY TRANSDUCTION SYSTEM"/>
    <property type="match status" value="1"/>
</dbReference>
<dbReference type="PROSITE" id="PS50887">
    <property type="entry name" value="GGDEF"/>
    <property type="match status" value="1"/>
</dbReference>
<dbReference type="CDD" id="cd01949">
    <property type="entry name" value="GGDEF"/>
    <property type="match status" value="1"/>
</dbReference>
<dbReference type="NCBIfam" id="TIGR00254">
    <property type="entry name" value="GGDEF"/>
    <property type="match status" value="1"/>
</dbReference>
<keyword evidence="3" id="KW-1185">Reference proteome</keyword>
<dbReference type="GO" id="GO:0005886">
    <property type="term" value="C:plasma membrane"/>
    <property type="evidence" value="ECO:0007669"/>
    <property type="project" value="TreeGrafter"/>
</dbReference>
<dbReference type="InterPro" id="IPR050469">
    <property type="entry name" value="Diguanylate_Cyclase"/>
</dbReference>
<gene>
    <name evidence="2" type="ORF">BJ971_002067</name>
</gene>
<protein>
    <submittedName>
        <fullName evidence="2">Diguanylate cyclase (GGDEF)-like protein</fullName>
    </submittedName>
</protein>
<dbReference type="Proteomes" id="UP000578112">
    <property type="component" value="Unassembled WGS sequence"/>
</dbReference>
<accession>A0A7W7MNY6</accession>
<reference evidence="2 3" key="1">
    <citation type="submission" date="2020-08" db="EMBL/GenBank/DDBJ databases">
        <title>Sequencing the genomes of 1000 actinobacteria strains.</title>
        <authorList>
            <person name="Klenk H.-P."/>
        </authorList>
    </citation>
    <scope>NUCLEOTIDE SEQUENCE [LARGE SCALE GENOMIC DNA]</scope>
    <source>
        <strain evidence="2 3">DSM 43149</strain>
    </source>
</reference>
<dbReference type="InterPro" id="IPR043128">
    <property type="entry name" value="Rev_trsase/Diguanyl_cyclase"/>
</dbReference>
<dbReference type="EMBL" id="JACHNH010000001">
    <property type="protein sequence ID" value="MBB4761511.1"/>
    <property type="molecule type" value="Genomic_DNA"/>
</dbReference>
<dbReference type="InterPro" id="IPR029787">
    <property type="entry name" value="Nucleotide_cyclase"/>
</dbReference>
<evidence type="ECO:0000259" key="1">
    <source>
        <dbReference type="PROSITE" id="PS50887"/>
    </source>
</evidence>
<dbReference type="SUPFAM" id="SSF55073">
    <property type="entry name" value="Nucleotide cyclase"/>
    <property type="match status" value="1"/>
</dbReference>
<dbReference type="GO" id="GO:1902201">
    <property type="term" value="P:negative regulation of bacterial-type flagellum-dependent cell motility"/>
    <property type="evidence" value="ECO:0007669"/>
    <property type="project" value="TreeGrafter"/>
</dbReference>